<sequence>MALSFEEALNLFRSFAELKEKKVKPDKINFVFEGSRTRRKTVIRELRHTGNGYIYAGYLPECKEKVDKNGMINIKQFNTKTESVC</sequence>
<reference evidence="1 2" key="1">
    <citation type="submission" date="2016-01" db="EMBL/GenBank/DDBJ databases">
        <title>Draft Genome Sequences of Seven Thermophilic Sporeformers Isolated from Foods.</title>
        <authorList>
            <person name="Berendsen E.M."/>
            <person name="Wells-Bennik M.H."/>
            <person name="Krawcyk A.O."/>
            <person name="De Jong A."/>
            <person name="Holsappel S."/>
            <person name="Eijlander R.T."/>
            <person name="Kuipers O.P."/>
        </authorList>
    </citation>
    <scope>NUCLEOTIDE SEQUENCE [LARGE SCALE GENOMIC DNA]</scope>
    <source>
        <strain evidence="1 2">B4110</strain>
    </source>
</reference>
<organism evidence="1 2">
    <name type="scientific">Parageobacillus toebii</name>
    <dbReference type="NCBI Taxonomy" id="153151"/>
    <lineage>
        <taxon>Bacteria</taxon>
        <taxon>Bacillati</taxon>
        <taxon>Bacillota</taxon>
        <taxon>Bacilli</taxon>
        <taxon>Bacillales</taxon>
        <taxon>Anoxybacillaceae</taxon>
        <taxon>Parageobacillus</taxon>
    </lineage>
</organism>
<dbReference type="PATRIC" id="fig|153151.4.peg.2857"/>
<evidence type="ECO:0000313" key="1">
    <source>
        <dbReference type="EMBL" id="KYD20882.1"/>
    </source>
</evidence>
<proteinExistence type="predicted"/>
<dbReference type="RefSeq" id="WP_062679417.1">
    <property type="nucleotide sequence ID" value="NZ_LQYW01000198.1"/>
</dbReference>
<dbReference type="AlphaFoldDB" id="A0A150M9F5"/>
<dbReference type="Proteomes" id="UP000075324">
    <property type="component" value="Unassembled WGS sequence"/>
</dbReference>
<evidence type="ECO:0000313" key="2">
    <source>
        <dbReference type="Proteomes" id="UP000075324"/>
    </source>
</evidence>
<name>A0A150M9F5_9BACL</name>
<gene>
    <name evidence="1" type="ORF">B4110_3899</name>
</gene>
<accession>A0A150M9F5</accession>
<comment type="caution">
    <text evidence="1">The sequence shown here is derived from an EMBL/GenBank/DDBJ whole genome shotgun (WGS) entry which is preliminary data.</text>
</comment>
<protein>
    <submittedName>
        <fullName evidence="1">Uncharacterized protein</fullName>
    </submittedName>
</protein>
<dbReference type="EMBL" id="LQYW01000198">
    <property type="protein sequence ID" value="KYD20882.1"/>
    <property type="molecule type" value="Genomic_DNA"/>
</dbReference>